<dbReference type="Gene3D" id="3.40.50.300">
    <property type="entry name" value="P-loop containing nucleotide triphosphate hydrolases"/>
    <property type="match status" value="1"/>
</dbReference>
<protein>
    <submittedName>
        <fullName evidence="1">Uncharacterized protein</fullName>
    </submittedName>
</protein>
<reference evidence="1" key="1">
    <citation type="submission" date="2015-11" db="EMBL/GenBank/DDBJ databases">
        <title>De novo transcriptome assembly of four potential Pierce s Disease insect vectors from Arizona vineyards.</title>
        <authorList>
            <person name="Tassone E.E."/>
        </authorList>
    </citation>
    <scope>NUCLEOTIDE SEQUENCE</scope>
</reference>
<accession>A0A1B6K4J6</accession>
<organism evidence="1">
    <name type="scientific">Homalodisca liturata</name>
    <dbReference type="NCBI Taxonomy" id="320908"/>
    <lineage>
        <taxon>Eukaryota</taxon>
        <taxon>Metazoa</taxon>
        <taxon>Ecdysozoa</taxon>
        <taxon>Arthropoda</taxon>
        <taxon>Hexapoda</taxon>
        <taxon>Insecta</taxon>
        <taxon>Pterygota</taxon>
        <taxon>Neoptera</taxon>
        <taxon>Paraneoptera</taxon>
        <taxon>Hemiptera</taxon>
        <taxon>Auchenorrhyncha</taxon>
        <taxon>Membracoidea</taxon>
        <taxon>Cicadellidae</taxon>
        <taxon>Cicadellinae</taxon>
        <taxon>Proconiini</taxon>
        <taxon>Homalodisca</taxon>
    </lineage>
</organism>
<dbReference type="EMBL" id="GECU01001372">
    <property type="protein sequence ID" value="JAT06335.1"/>
    <property type="molecule type" value="Transcribed_RNA"/>
</dbReference>
<dbReference type="AlphaFoldDB" id="A0A1B6K4J6"/>
<gene>
    <name evidence="1" type="ORF">g.56381</name>
</gene>
<sequence length="134" mass="15033">QGIFVVYSLFAPLYPKIAQKEMLETLFNMRKYARLNRHTILLSIPVFILGINPSPFFDNIVEIASLLAMPNEKIHSHGLLTVRKSSLLGSLEVRNWDGVKYSINISSKAFSIKKIDIPPEENAPSADAACGRQF</sequence>
<evidence type="ECO:0000313" key="1">
    <source>
        <dbReference type="EMBL" id="JAT06335.1"/>
    </source>
</evidence>
<name>A0A1B6K4J6_9HEMI</name>
<proteinExistence type="predicted"/>
<dbReference type="UniPathway" id="UPA00988"/>
<feature type="non-terminal residue" evidence="1">
    <location>
        <position position="1"/>
    </location>
</feature>
<dbReference type="InterPro" id="IPR027417">
    <property type="entry name" value="P-loop_NTPase"/>
</dbReference>